<evidence type="ECO:0000313" key="2">
    <source>
        <dbReference type="Proteomes" id="UP000000662"/>
    </source>
</evidence>
<dbReference type="GeneID" id="93083685"/>
<proteinExistence type="predicted"/>
<dbReference type="eggNOG" id="ENOG5030X4V">
    <property type="taxonomic scope" value="Bacteria"/>
</dbReference>
<reference evidence="1" key="1">
    <citation type="submission" date="2009-01" db="EMBL/GenBank/DDBJ databases">
        <title>Complete sequence of Chromosome 1 of Burkholderia cepacia AMMD.</title>
        <authorList>
            <consortium name="US DOE Joint Genome Institute"/>
            <person name="Copeland A."/>
            <person name="Lucas S."/>
            <person name="Lapidus A."/>
            <person name="Barry K."/>
            <person name="Detter J.C."/>
            <person name="Glavina del Rio T."/>
            <person name="Hammon N."/>
            <person name="Israni S."/>
            <person name="Pitluck S."/>
            <person name="Bruce D."/>
            <person name="Chain P."/>
            <person name="Malfatti S."/>
            <person name="Shin M."/>
            <person name="Vergez L."/>
            <person name="Schmutz J."/>
            <person name="Larimer F."/>
            <person name="Land M."/>
            <person name="Hauser L."/>
            <person name="Kyrpides N."/>
            <person name="Kim E."/>
            <person name="Parke J."/>
            <person name="Coenye T."/>
            <person name="Konstantinidis K."/>
            <person name="Ramette A."/>
            <person name="Tiedje J."/>
            <person name="Richardson P."/>
        </authorList>
    </citation>
    <scope>NUCLEOTIDE SEQUENCE [LARGE SCALE GENOMIC DNA]</scope>
    <source>
        <strain evidence="1">AMMD</strain>
    </source>
</reference>
<protein>
    <submittedName>
        <fullName evidence="1">Uncharacterized protein</fullName>
    </submittedName>
</protein>
<gene>
    <name evidence="1" type="ordered locus">Bamb_0905</name>
</gene>
<sequence>MTSPVKQTGKKRVVGDGTPGPGRKKGVPNKMTVEVKEMIRQALDEAGGVDYLVERAKDPRTASAFLSLVGKVLPLTLQGDPNAPVQLVLNGSDVHG</sequence>
<keyword evidence="2" id="KW-1185">Reference proteome</keyword>
<accession>Q0BHA9</accession>
<dbReference type="KEGG" id="bam:Bamb_0905"/>
<dbReference type="RefSeq" id="WP_011656264.1">
    <property type="nucleotide sequence ID" value="NC_008390.1"/>
</dbReference>
<dbReference type="AlphaFoldDB" id="Q0BHA9"/>
<name>Q0BHA9_BURCM</name>
<dbReference type="PATRIC" id="fig|339670.21.peg.676"/>
<organism evidence="1 2">
    <name type="scientific">Burkholderia ambifaria (strain ATCC BAA-244 / DSM 16087 / CCUG 44356 / LMG 19182 / AMMD)</name>
    <name type="common">Burkholderia cepacia (strain AMMD)</name>
    <dbReference type="NCBI Taxonomy" id="339670"/>
    <lineage>
        <taxon>Bacteria</taxon>
        <taxon>Pseudomonadati</taxon>
        <taxon>Pseudomonadota</taxon>
        <taxon>Betaproteobacteria</taxon>
        <taxon>Burkholderiales</taxon>
        <taxon>Burkholderiaceae</taxon>
        <taxon>Burkholderia</taxon>
        <taxon>Burkholderia cepacia complex</taxon>
    </lineage>
</organism>
<evidence type="ECO:0000313" key="1">
    <source>
        <dbReference type="EMBL" id="ABI86464.1"/>
    </source>
</evidence>
<dbReference type="Proteomes" id="UP000000662">
    <property type="component" value="Chromosome 1"/>
</dbReference>
<dbReference type="EMBL" id="CP000440">
    <property type="protein sequence ID" value="ABI86464.1"/>
    <property type="molecule type" value="Genomic_DNA"/>
</dbReference>